<organism evidence="1 2">
    <name type="scientific">Hyalomma asiaticum</name>
    <name type="common">Tick</name>
    <dbReference type="NCBI Taxonomy" id="266040"/>
    <lineage>
        <taxon>Eukaryota</taxon>
        <taxon>Metazoa</taxon>
        <taxon>Ecdysozoa</taxon>
        <taxon>Arthropoda</taxon>
        <taxon>Chelicerata</taxon>
        <taxon>Arachnida</taxon>
        <taxon>Acari</taxon>
        <taxon>Parasitiformes</taxon>
        <taxon>Ixodida</taxon>
        <taxon>Ixodoidea</taxon>
        <taxon>Ixodidae</taxon>
        <taxon>Hyalomminae</taxon>
        <taxon>Hyalomma</taxon>
    </lineage>
</organism>
<evidence type="ECO:0000313" key="1">
    <source>
        <dbReference type="EMBL" id="KAH6934059.1"/>
    </source>
</evidence>
<gene>
    <name evidence="1" type="ORF">HPB50_019801</name>
</gene>
<name>A0ACB7SN33_HYAAI</name>
<reference evidence="1" key="1">
    <citation type="submission" date="2020-05" db="EMBL/GenBank/DDBJ databases">
        <title>Large-scale comparative analyses of tick genomes elucidate their genetic diversity and vector capacities.</title>
        <authorList>
            <person name="Jia N."/>
            <person name="Wang J."/>
            <person name="Shi W."/>
            <person name="Du L."/>
            <person name="Sun Y."/>
            <person name="Zhan W."/>
            <person name="Jiang J."/>
            <person name="Wang Q."/>
            <person name="Zhang B."/>
            <person name="Ji P."/>
            <person name="Sakyi L.B."/>
            <person name="Cui X."/>
            <person name="Yuan T."/>
            <person name="Jiang B."/>
            <person name="Yang W."/>
            <person name="Lam T.T.-Y."/>
            <person name="Chang Q."/>
            <person name="Ding S."/>
            <person name="Wang X."/>
            <person name="Zhu J."/>
            <person name="Ruan X."/>
            <person name="Zhao L."/>
            <person name="Wei J."/>
            <person name="Que T."/>
            <person name="Du C."/>
            <person name="Cheng J."/>
            <person name="Dai P."/>
            <person name="Han X."/>
            <person name="Huang E."/>
            <person name="Gao Y."/>
            <person name="Liu J."/>
            <person name="Shao H."/>
            <person name="Ye R."/>
            <person name="Li L."/>
            <person name="Wei W."/>
            <person name="Wang X."/>
            <person name="Wang C."/>
            <person name="Yang T."/>
            <person name="Huo Q."/>
            <person name="Li W."/>
            <person name="Guo W."/>
            <person name="Chen H."/>
            <person name="Zhou L."/>
            <person name="Ni X."/>
            <person name="Tian J."/>
            <person name="Zhou Y."/>
            <person name="Sheng Y."/>
            <person name="Liu T."/>
            <person name="Pan Y."/>
            <person name="Xia L."/>
            <person name="Li J."/>
            <person name="Zhao F."/>
            <person name="Cao W."/>
        </authorList>
    </citation>
    <scope>NUCLEOTIDE SEQUENCE</scope>
    <source>
        <strain evidence="1">Hyas-2018</strain>
    </source>
</reference>
<evidence type="ECO:0000313" key="2">
    <source>
        <dbReference type="Proteomes" id="UP000821845"/>
    </source>
</evidence>
<proteinExistence type="predicted"/>
<dbReference type="EMBL" id="CM023484">
    <property type="protein sequence ID" value="KAH6934059.1"/>
    <property type="molecule type" value="Genomic_DNA"/>
</dbReference>
<dbReference type="Proteomes" id="UP000821845">
    <property type="component" value="Chromosome 4"/>
</dbReference>
<keyword evidence="2" id="KW-1185">Reference proteome</keyword>
<comment type="caution">
    <text evidence="1">The sequence shown here is derived from an EMBL/GenBank/DDBJ whole genome shotgun (WGS) entry which is preliminary data.</text>
</comment>
<protein>
    <submittedName>
        <fullName evidence="1">Uncharacterized protein</fullName>
    </submittedName>
</protein>
<sequence length="469" mass="52571">MAALRLVVIAFLATFSGHAVADEDSQGKTGFCNVAADSGSQGIACQPPVDANDHVKSVYVANDSESVKPGAHQLVIFTVASDETDGFKRFARSAKIYGLQPKILGMHEEWLGGDMAKGMGGGYKVRLLKKALEDYKDAVATLIMFVDSYDVIFTAGEDEILRKFYKFNSNVVFSAEGFCWPDRSLAEAYPKSSGERFLNSGGFIGYAPQLYSIVSSSDLEDDADDQLFYTKVYLNEDLRRKWGIKLDHKAEIFQNLNGAVGDVELLGLDSEPYLHNSAYGTTPLVIHGNGPSKVTLNNFGNYLAKSWNDMAGCRVCYDTFSLSDKLDSEHPRVLIAIFVEHPTPFLKEALQKVYNLNYPKEKIHLFVHNAEEFHDAEVTKFVEEAGPAYHSMKYLDVSEAKKEWHARNLALEECLKTNCDYAFFVDSEAHLDNPDTLKLLIETNRQDLRMREICLCHYTNLMCQYKLNV</sequence>
<accession>A0ACB7SN33</accession>